<feature type="compositionally biased region" description="Polar residues" evidence="1">
    <location>
        <begin position="8"/>
        <end position="21"/>
    </location>
</feature>
<evidence type="ECO:0000313" key="2">
    <source>
        <dbReference type="EMBL" id="CAE7874381.1"/>
    </source>
</evidence>
<feature type="non-terminal residue" evidence="2">
    <location>
        <position position="154"/>
    </location>
</feature>
<dbReference type="EMBL" id="CAJNJA010061714">
    <property type="protein sequence ID" value="CAE7874381.1"/>
    <property type="molecule type" value="Genomic_DNA"/>
</dbReference>
<organism evidence="2 3">
    <name type="scientific">Symbiodinium necroappetens</name>
    <dbReference type="NCBI Taxonomy" id="1628268"/>
    <lineage>
        <taxon>Eukaryota</taxon>
        <taxon>Sar</taxon>
        <taxon>Alveolata</taxon>
        <taxon>Dinophyceae</taxon>
        <taxon>Suessiales</taxon>
        <taxon>Symbiodiniaceae</taxon>
        <taxon>Symbiodinium</taxon>
    </lineage>
</organism>
<feature type="non-terminal residue" evidence="2">
    <location>
        <position position="1"/>
    </location>
</feature>
<keyword evidence="3" id="KW-1185">Reference proteome</keyword>
<gene>
    <name evidence="2" type="ORF">SNEC2469_LOCUS28422</name>
</gene>
<comment type="caution">
    <text evidence="2">The sequence shown here is derived from an EMBL/GenBank/DDBJ whole genome shotgun (WGS) entry which is preliminary data.</text>
</comment>
<feature type="compositionally biased region" description="Basic and acidic residues" evidence="1">
    <location>
        <begin position="22"/>
        <end position="39"/>
    </location>
</feature>
<proteinExistence type="predicted"/>
<evidence type="ECO:0000313" key="3">
    <source>
        <dbReference type="Proteomes" id="UP000601435"/>
    </source>
</evidence>
<accession>A0A813ANB3</accession>
<dbReference type="OrthoDB" id="10631063at2759"/>
<name>A0A813ANB3_9DINO</name>
<dbReference type="AlphaFoldDB" id="A0A813ANB3"/>
<feature type="region of interest" description="Disordered" evidence="1">
    <location>
        <begin position="1"/>
        <end position="39"/>
    </location>
</feature>
<protein>
    <submittedName>
        <fullName evidence="2">Uncharacterized protein</fullName>
    </submittedName>
</protein>
<evidence type="ECO:0000256" key="1">
    <source>
        <dbReference type="SAM" id="MobiDB-lite"/>
    </source>
</evidence>
<reference evidence="2" key="1">
    <citation type="submission" date="2021-02" db="EMBL/GenBank/DDBJ databases">
        <authorList>
            <person name="Dougan E. K."/>
            <person name="Rhodes N."/>
            <person name="Thang M."/>
            <person name="Chan C."/>
        </authorList>
    </citation>
    <scope>NUCLEOTIDE SEQUENCE</scope>
</reference>
<dbReference type="Proteomes" id="UP000601435">
    <property type="component" value="Unassembled WGS sequence"/>
</dbReference>
<sequence>DQHMELTSAESQASGHATTTKGDTEVDGREGQGRRQKDDEWYQENWGIHSLSNYQLRELCGMMARLLLRHSDQMAINRCEAGFMMFLQAQGMLSLVADLYQVAQVWKKAREDAPETINLPLRVVMFKHIIDVLLSRLEACQATEASLQEAQQML</sequence>